<feature type="transmembrane region" description="Helical" evidence="6">
    <location>
        <begin position="143"/>
        <end position="164"/>
    </location>
</feature>
<name>A0A4Y9IMI4_9BACT</name>
<dbReference type="InterPro" id="IPR050833">
    <property type="entry name" value="Poly_Biosynth_Transport"/>
</dbReference>
<feature type="transmembrane region" description="Helical" evidence="6">
    <location>
        <begin position="325"/>
        <end position="350"/>
    </location>
</feature>
<sequence>MVFMRVMDMRELGIISLIQTCIMFIGLLQFGFLNGGYRVFAYKKTSDQTKVNNILFSLFGVIALALLLIWIILSILDIELLISPRYLILTFIAGLFSLISTWLTNTMTVKKMIKDINIRNLISGIISIALIPLVYLYGIMGGIISIMMQPIVFVVLALLMHKSLRPDKICFDRKVIKYILSLGFVPFMIGIFTIVNIQIERWSIAYILNVEELGNFYLVFIFSSLFVLVPTSINYLFLPNIIYSYENGLMAEFRRHVRNYTLVLMGYGICVVLAVLTSLQPLVDILFPSHSGNTHYVFLLIPGLMSQLLYYSVSATLNAWKNFTSLLISGLVGVFSAIAIIAITGSMHLFNLTIMVYIKNISYLLPTLFGAVYIYKNRNKFKTKNG</sequence>
<feature type="transmembrane region" description="Helical" evidence="6">
    <location>
        <begin position="176"/>
        <end position="197"/>
    </location>
</feature>
<dbReference type="PANTHER" id="PTHR30250:SF11">
    <property type="entry name" value="O-ANTIGEN TRANSPORTER-RELATED"/>
    <property type="match status" value="1"/>
</dbReference>
<keyword evidence="2" id="KW-1003">Cell membrane</keyword>
<keyword evidence="4 6" id="KW-1133">Transmembrane helix</keyword>
<reference evidence="7 8" key="1">
    <citation type="submission" date="2019-03" db="EMBL/GenBank/DDBJ databases">
        <title>Diversity of the mouse oral microbiome.</title>
        <authorList>
            <person name="Joseph S."/>
            <person name="Aduse-Opoku J."/>
            <person name="Curtis M."/>
            <person name="Wade W."/>
            <person name="Hashim A."/>
        </authorList>
    </citation>
    <scope>NUCLEOTIDE SEQUENCE [LARGE SCALE GENOMIC DNA]</scope>
    <source>
        <strain evidence="7 8">P11</strain>
    </source>
</reference>
<organism evidence="7 8">
    <name type="scientific">Dysgonomonas mossii</name>
    <dbReference type="NCBI Taxonomy" id="163665"/>
    <lineage>
        <taxon>Bacteria</taxon>
        <taxon>Pseudomonadati</taxon>
        <taxon>Bacteroidota</taxon>
        <taxon>Bacteroidia</taxon>
        <taxon>Bacteroidales</taxon>
        <taxon>Dysgonomonadaceae</taxon>
        <taxon>Dysgonomonas</taxon>
    </lineage>
</organism>
<evidence type="ECO:0000256" key="2">
    <source>
        <dbReference type="ARBA" id="ARBA00022475"/>
    </source>
</evidence>
<comment type="caution">
    <text evidence="7">The sequence shown here is derived from an EMBL/GenBank/DDBJ whole genome shotgun (WGS) entry which is preliminary data.</text>
</comment>
<evidence type="ECO:0000256" key="1">
    <source>
        <dbReference type="ARBA" id="ARBA00004651"/>
    </source>
</evidence>
<feature type="transmembrane region" description="Helical" evidence="6">
    <location>
        <begin position="54"/>
        <end position="73"/>
    </location>
</feature>
<evidence type="ECO:0008006" key="9">
    <source>
        <dbReference type="Google" id="ProtNLM"/>
    </source>
</evidence>
<feature type="transmembrane region" description="Helical" evidence="6">
    <location>
        <begin position="12"/>
        <end position="33"/>
    </location>
</feature>
<evidence type="ECO:0000256" key="4">
    <source>
        <dbReference type="ARBA" id="ARBA00022989"/>
    </source>
</evidence>
<evidence type="ECO:0000256" key="3">
    <source>
        <dbReference type="ARBA" id="ARBA00022692"/>
    </source>
</evidence>
<dbReference type="EMBL" id="SPPK01000004">
    <property type="protein sequence ID" value="TFU88964.1"/>
    <property type="molecule type" value="Genomic_DNA"/>
</dbReference>
<evidence type="ECO:0000313" key="8">
    <source>
        <dbReference type="Proteomes" id="UP000298285"/>
    </source>
</evidence>
<comment type="subcellular location">
    <subcellularLocation>
        <location evidence="1">Cell membrane</location>
        <topology evidence="1">Multi-pass membrane protein</topology>
    </subcellularLocation>
</comment>
<dbReference type="GO" id="GO:0005886">
    <property type="term" value="C:plasma membrane"/>
    <property type="evidence" value="ECO:0007669"/>
    <property type="project" value="UniProtKB-SubCell"/>
</dbReference>
<keyword evidence="5 6" id="KW-0472">Membrane</keyword>
<dbReference type="OrthoDB" id="1491623at2"/>
<feature type="transmembrane region" description="Helical" evidence="6">
    <location>
        <begin position="85"/>
        <end position="104"/>
    </location>
</feature>
<feature type="transmembrane region" description="Helical" evidence="6">
    <location>
        <begin position="259"/>
        <end position="283"/>
    </location>
</feature>
<dbReference type="AlphaFoldDB" id="A0A4Y9IMI4"/>
<feature type="transmembrane region" description="Helical" evidence="6">
    <location>
        <begin position="217"/>
        <end position="238"/>
    </location>
</feature>
<evidence type="ECO:0000256" key="6">
    <source>
        <dbReference type="SAM" id="Phobius"/>
    </source>
</evidence>
<gene>
    <name evidence="7" type="ORF">E4T88_12665</name>
</gene>
<feature type="transmembrane region" description="Helical" evidence="6">
    <location>
        <begin position="295"/>
        <end position="313"/>
    </location>
</feature>
<evidence type="ECO:0000313" key="7">
    <source>
        <dbReference type="EMBL" id="TFU88964.1"/>
    </source>
</evidence>
<evidence type="ECO:0000256" key="5">
    <source>
        <dbReference type="ARBA" id="ARBA00023136"/>
    </source>
</evidence>
<protein>
    <recommendedName>
        <fullName evidence="9">Polysaccharide biosynthesis protein</fullName>
    </recommendedName>
</protein>
<accession>A0A4Y9IMI4</accession>
<dbReference type="PANTHER" id="PTHR30250">
    <property type="entry name" value="PST FAMILY PREDICTED COLANIC ACID TRANSPORTER"/>
    <property type="match status" value="1"/>
</dbReference>
<dbReference type="Proteomes" id="UP000298285">
    <property type="component" value="Unassembled WGS sequence"/>
</dbReference>
<feature type="transmembrane region" description="Helical" evidence="6">
    <location>
        <begin position="356"/>
        <end position="375"/>
    </location>
</feature>
<keyword evidence="3 6" id="KW-0812">Transmembrane</keyword>
<feature type="transmembrane region" description="Helical" evidence="6">
    <location>
        <begin position="116"/>
        <end position="137"/>
    </location>
</feature>
<proteinExistence type="predicted"/>